<evidence type="ECO:0000256" key="1">
    <source>
        <dbReference type="SAM" id="MobiDB-lite"/>
    </source>
</evidence>
<sequence length="113" mass="12326">MTYFRANPVVGMPCRLLDHAVEKRAGVPVVSPAELTFIPSFLEIFYHAVPAWHADSPPVTLAKNIFGWAARGCREKSTAGTPEVGDPNEDSEGRREGGSDMRLRWSVASEQAG</sequence>
<protein>
    <submittedName>
        <fullName evidence="3">Uncharacterized protein</fullName>
    </submittedName>
</protein>
<evidence type="ECO:0000313" key="2">
    <source>
        <dbReference type="Proteomes" id="UP000046395"/>
    </source>
</evidence>
<reference evidence="3" key="1">
    <citation type="submission" date="2019-12" db="UniProtKB">
        <authorList>
            <consortium name="WormBaseParasite"/>
        </authorList>
    </citation>
    <scope>IDENTIFICATION</scope>
</reference>
<organism evidence="2 3">
    <name type="scientific">Trichuris muris</name>
    <name type="common">Mouse whipworm</name>
    <dbReference type="NCBI Taxonomy" id="70415"/>
    <lineage>
        <taxon>Eukaryota</taxon>
        <taxon>Metazoa</taxon>
        <taxon>Ecdysozoa</taxon>
        <taxon>Nematoda</taxon>
        <taxon>Enoplea</taxon>
        <taxon>Dorylaimia</taxon>
        <taxon>Trichinellida</taxon>
        <taxon>Trichuridae</taxon>
        <taxon>Trichuris</taxon>
    </lineage>
</organism>
<accession>A0A5S6QNS0</accession>
<dbReference type="WBParaSite" id="TMUE_2000008880.1">
    <property type="protein sequence ID" value="TMUE_2000008880.1"/>
    <property type="gene ID" value="WBGene00287379"/>
</dbReference>
<feature type="region of interest" description="Disordered" evidence="1">
    <location>
        <begin position="76"/>
        <end position="113"/>
    </location>
</feature>
<feature type="compositionally biased region" description="Basic and acidic residues" evidence="1">
    <location>
        <begin position="91"/>
        <end position="103"/>
    </location>
</feature>
<name>A0A5S6QNS0_TRIMR</name>
<proteinExistence type="predicted"/>
<dbReference type="Proteomes" id="UP000046395">
    <property type="component" value="Unassembled WGS sequence"/>
</dbReference>
<dbReference type="AlphaFoldDB" id="A0A5S6QNS0"/>
<evidence type="ECO:0000313" key="3">
    <source>
        <dbReference type="WBParaSite" id="TMUE_2000008880.1"/>
    </source>
</evidence>
<keyword evidence="2" id="KW-1185">Reference proteome</keyword>